<name>A0ABT9MPT0_9ACTN</name>
<proteinExistence type="predicted"/>
<protein>
    <submittedName>
        <fullName evidence="1">Uncharacterized protein</fullName>
    </submittedName>
</protein>
<dbReference type="RefSeq" id="WP_306828475.1">
    <property type="nucleotide sequence ID" value="NZ_JAUSRA010000001.1"/>
</dbReference>
<dbReference type="EMBL" id="JAUSRA010000001">
    <property type="protein sequence ID" value="MDP9793434.1"/>
    <property type="molecule type" value="Genomic_DNA"/>
</dbReference>
<reference evidence="1 2" key="1">
    <citation type="submission" date="2023-07" db="EMBL/GenBank/DDBJ databases">
        <title>Sequencing the genomes of 1000 actinobacteria strains.</title>
        <authorList>
            <person name="Klenk H.-P."/>
        </authorList>
    </citation>
    <scope>NUCLEOTIDE SEQUENCE [LARGE SCALE GENOMIC DNA]</scope>
    <source>
        <strain evidence="1 2">DSM 44710</strain>
    </source>
</reference>
<evidence type="ECO:0000313" key="1">
    <source>
        <dbReference type="EMBL" id="MDP9793434.1"/>
    </source>
</evidence>
<evidence type="ECO:0000313" key="2">
    <source>
        <dbReference type="Proteomes" id="UP001240984"/>
    </source>
</evidence>
<sequence length="129" mass="14008">MVPDRAEHVDVLAGLPPTLVHDVFRALERDLRALAREPRAANWRDNLWTIETAVRQISGPVRPRPAPASAPAEPFDAAGWLGALRVLTAALVLADPGLADLRRLLKDHPERFAETGALRTTARGGDVPC</sequence>
<keyword evidence="2" id="KW-1185">Reference proteome</keyword>
<organism evidence="1 2">
    <name type="scientific">Catenuloplanes nepalensis</name>
    <dbReference type="NCBI Taxonomy" id="587533"/>
    <lineage>
        <taxon>Bacteria</taxon>
        <taxon>Bacillati</taxon>
        <taxon>Actinomycetota</taxon>
        <taxon>Actinomycetes</taxon>
        <taxon>Micromonosporales</taxon>
        <taxon>Micromonosporaceae</taxon>
        <taxon>Catenuloplanes</taxon>
    </lineage>
</organism>
<dbReference type="Proteomes" id="UP001240984">
    <property type="component" value="Unassembled WGS sequence"/>
</dbReference>
<gene>
    <name evidence="1" type="ORF">J2S43_001946</name>
</gene>
<comment type="caution">
    <text evidence="1">The sequence shown here is derived from an EMBL/GenBank/DDBJ whole genome shotgun (WGS) entry which is preliminary data.</text>
</comment>
<accession>A0ABT9MPT0</accession>